<dbReference type="AlphaFoldDB" id="A0AAW1V8T4"/>
<feature type="region of interest" description="Disordered" evidence="1">
    <location>
        <begin position="44"/>
        <end position="77"/>
    </location>
</feature>
<comment type="caution">
    <text evidence="2">The sequence shown here is derived from an EMBL/GenBank/DDBJ whole genome shotgun (WGS) entry which is preliminary data.</text>
</comment>
<evidence type="ECO:0000256" key="1">
    <source>
        <dbReference type="SAM" id="MobiDB-lite"/>
    </source>
</evidence>
<evidence type="ECO:0008006" key="4">
    <source>
        <dbReference type="Google" id="ProtNLM"/>
    </source>
</evidence>
<evidence type="ECO:0000313" key="2">
    <source>
        <dbReference type="EMBL" id="KAK9888631.1"/>
    </source>
</evidence>
<dbReference type="Proteomes" id="UP001431783">
    <property type="component" value="Unassembled WGS sequence"/>
</dbReference>
<sequence>MQRFNNKRSKTNQKLYDYRVVLTVYNILNSLDKHFTMQNGNATVVPAEKSPTPGIANWSPPGEIRDENISGGKCCIS</sequence>
<keyword evidence="3" id="KW-1185">Reference proteome</keyword>
<gene>
    <name evidence="2" type="ORF">WA026_000859</name>
</gene>
<accession>A0AAW1V8T4</accession>
<organism evidence="2 3">
    <name type="scientific">Henosepilachna vigintioctopunctata</name>
    <dbReference type="NCBI Taxonomy" id="420089"/>
    <lineage>
        <taxon>Eukaryota</taxon>
        <taxon>Metazoa</taxon>
        <taxon>Ecdysozoa</taxon>
        <taxon>Arthropoda</taxon>
        <taxon>Hexapoda</taxon>
        <taxon>Insecta</taxon>
        <taxon>Pterygota</taxon>
        <taxon>Neoptera</taxon>
        <taxon>Endopterygota</taxon>
        <taxon>Coleoptera</taxon>
        <taxon>Polyphaga</taxon>
        <taxon>Cucujiformia</taxon>
        <taxon>Coccinelloidea</taxon>
        <taxon>Coccinellidae</taxon>
        <taxon>Epilachninae</taxon>
        <taxon>Epilachnini</taxon>
        <taxon>Henosepilachna</taxon>
    </lineage>
</organism>
<evidence type="ECO:0000313" key="3">
    <source>
        <dbReference type="Proteomes" id="UP001431783"/>
    </source>
</evidence>
<reference evidence="2 3" key="1">
    <citation type="submission" date="2023-03" db="EMBL/GenBank/DDBJ databases">
        <title>Genome insight into feeding habits of ladybird beetles.</title>
        <authorList>
            <person name="Li H.-S."/>
            <person name="Huang Y.-H."/>
            <person name="Pang H."/>
        </authorList>
    </citation>
    <scope>NUCLEOTIDE SEQUENCE [LARGE SCALE GENOMIC DNA]</scope>
    <source>
        <strain evidence="2">SYSU_2023b</strain>
        <tissue evidence="2">Whole body</tissue>
    </source>
</reference>
<proteinExistence type="predicted"/>
<name>A0AAW1V8T4_9CUCU</name>
<dbReference type="EMBL" id="JARQZJ010000121">
    <property type="protein sequence ID" value="KAK9888631.1"/>
    <property type="molecule type" value="Genomic_DNA"/>
</dbReference>
<protein>
    <recommendedName>
        <fullName evidence="4">Guanine nucleotide-binding protein subunit gamma</fullName>
    </recommendedName>
</protein>